<dbReference type="SUPFAM" id="SSF53756">
    <property type="entry name" value="UDP-Glycosyltransferase/glycogen phosphorylase"/>
    <property type="match status" value="1"/>
</dbReference>
<accession>A0A1A9WJX2</accession>
<evidence type="ECO:0000256" key="1">
    <source>
        <dbReference type="ARBA" id="ARBA00009995"/>
    </source>
</evidence>
<dbReference type="VEuPathDB" id="VectorBase:GBRI022447"/>
<reference evidence="7" key="1">
    <citation type="submission" date="2014-03" db="EMBL/GenBank/DDBJ databases">
        <authorList>
            <person name="Aksoy S."/>
            <person name="Warren W."/>
            <person name="Wilson R.K."/>
        </authorList>
    </citation>
    <scope>NUCLEOTIDE SEQUENCE [LARGE SCALE GENOMIC DNA]</scope>
    <source>
        <strain evidence="7">IAEA</strain>
    </source>
</reference>
<dbReference type="AlphaFoldDB" id="A0A1A9WJX2"/>
<dbReference type="GO" id="GO:0015020">
    <property type="term" value="F:glucuronosyltransferase activity"/>
    <property type="evidence" value="ECO:0007669"/>
    <property type="project" value="UniProtKB-EC"/>
</dbReference>
<keyword evidence="7" id="KW-1185">Reference proteome</keyword>
<keyword evidence="3 4" id="KW-0808">Transferase</keyword>
<dbReference type="EnsemblMetazoa" id="GBRI022447-RA">
    <property type="protein sequence ID" value="GBRI022447-PA"/>
    <property type="gene ID" value="GBRI022447"/>
</dbReference>
<dbReference type="InterPro" id="IPR035595">
    <property type="entry name" value="UDP_glycos_trans_CS"/>
</dbReference>
<comment type="similarity">
    <text evidence="1 4">Belongs to the UDP-glycosyltransferase family.</text>
</comment>
<evidence type="ECO:0000313" key="6">
    <source>
        <dbReference type="EnsemblMetazoa" id="GBRI022447-PA"/>
    </source>
</evidence>
<dbReference type="PANTHER" id="PTHR48043:SF60">
    <property type="entry name" value="UDP-GLUCURONOSYLTRANSFERASE"/>
    <property type="match status" value="1"/>
</dbReference>
<reference evidence="6" key="2">
    <citation type="submission" date="2020-05" db="UniProtKB">
        <authorList>
            <consortium name="EnsemblMetazoa"/>
        </authorList>
    </citation>
    <scope>IDENTIFICATION</scope>
    <source>
        <strain evidence="6">IAEA</strain>
    </source>
</reference>
<dbReference type="InterPro" id="IPR002213">
    <property type="entry name" value="UDP_glucos_trans"/>
</dbReference>
<name>A0A1A9WJX2_9MUSC</name>
<keyword evidence="2 4" id="KW-0328">Glycosyltransferase</keyword>
<comment type="catalytic activity">
    <reaction evidence="5">
        <text>glucuronate acceptor + UDP-alpha-D-glucuronate = acceptor beta-D-glucuronoside + UDP + H(+)</text>
        <dbReference type="Rhea" id="RHEA:21032"/>
        <dbReference type="ChEBI" id="CHEBI:15378"/>
        <dbReference type="ChEBI" id="CHEBI:58052"/>
        <dbReference type="ChEBI" id="CHEBI:58223"/>
        <dbReference type="ChEBI" id="CHEBI:132367"/>
        <dbReference type="ChEBI" id="CHEBI:132368"/>
        <dbReference type="EC" id="2.4.1.17"/>
    </reaction>
</comment>
<organism evidence="6 7">
    <name type="scientific">Glossina brevipalpis</name>
    <dbReference type="NCBI Taxonomy" id="37001"/>
    <lineage>
        <taxon>Eukaryota</taxon>
        <taxon>Metazoa</taxon>
        <taxon>Ecdysozoa</taxon>
        <taxon>Arthropoda</taxon>
        <taxon>Hexapoda</taxon>
        <taxon>Insecta</taxon>
        <taxon>Pterygota</taxon>
        <taxon>Neoptera</taxon>
        <taxon>Endopterygota</taxon>
        <taxon>Diptera</taxon>
        <taxon>Brachycera</taxon>
        <taxon>Muscomorpha</taxon>
        <taxon>Hippoboscoidea</taxon>
        <taxon>Glossinidae</taxon>
        <taxon>Glossina</taxon>
    </lineage>
</organism>
<dbReference type="GO" id="GO:0016020">
    <property type="term" value="C:membrane"/>
    <property type="evidence" value="ECO:0007669"/>
    <property type="project" value="UniProtKB-SubCell"/>
</dbReference>
<evidence type="ECO:0000256" key="5">
    <source>
        <dbReference type="RuleBase" id="RU362059"/>
    </source>
</evidence>
<proteinExistence type="inferred from homology"/>
<evidence type="ECO:0000313" key="7">
    <source>
        <dbReference type="Proteomes" id="UP000091820"/>
    </source>
</evidence>
<comment type="subcellular location">
    <subcellularLocation>
        <location evidence="5">Membrane</location>
        <topology evidence="5">Single-pass membrane protein</topology>
    </subcellularLocation>
</comment>
<dbReference type="PROSITE" id="PS00375">
    <property type="entry name" value="UDPGT"/>
    <property type="match status" value="1"/>
</dbReference>
<dbReference type="CDD" id="cd03784">
    <property type="entry name" value="GT1_Gtf-like"/>
    <property type="match status" value="1"/>
</dbReference>
<dbReference type="FunFam" id="3.40.50.2000:FF:000050">
    <property type="entry name" value="UDP-glucuronosyltransferase"/>
    <property type="match status" value="1"/>
</dbReference>
<dbReference type="InterPro" id="IPR050271">
    <property type="entry name" value="UDP-glycosyltransferase"/>
</dbReference>
<dbReference type="Proteomes" id="UP000091820">
    <property type="component" value="Unassembled WGS sequence"/>
</dbReference>
<protein>
    <recommendedName>
        <fullName evidence="5">UDP-glucuronosyltransferase</fullName>
        <ecNumber evidence="5">2.4.1.17</ecNumber>
    </recommendedName>
</protein>
<dbReference type="Gene3D" id="3.40.50.2000">
    <property type="entry name" value="Glycogen Phosphorylase B"/>
    <property type="match status" value="1"/>
</dbReference>
<evidence type="ECO:0000256" key="2">
    <source>
        <dbReference type="ARBA" id="ARBA00022676"/>
    </source>
</evidence>
<dbReference type="Pfam" id="PF00201">
    <property type="entry name" value="UDPGT"/>
    <property type="match status" value="1"/>
</dbReference>
<sequence>MVPCKTELMVRIPKISKMEKNISALLLNSYTPLTTIRPTIAGMVPVGGMHIYPPSPLPDDIRKFLDEAKDGVIYFSLGSNVQSKDMPADKMKIFLQVFGEMKQRVLWKFENESILNKPNNIMIKSWLPQSDILAHENIKVFITHGGLLGTQEGVHHAVPMLGMPIYCDQHLNMKKAVLGGYAINLHFQSITEEVLKNSLEELLYNPIYRNNIEKISQIFKDRPISARDMAMYWIEYVIRYRGANHLRSAGRDLKWFEFYLLDVITVCTHEYISNT</sequence>
<dbReference type="STRING" id="37001.A0A1A9WJX2"/>
<dbReference type="EC" id="2.4.1.17" evidence="5"/>
<dbReference type="PANTHER" id="PTHR48043">
    <property type="entry name" value="EG:EG0003.4 PROTEIN-RELATED"/>
    <property type="match status" value="1"/>
</dbReference>
<evidence type="ECO:0000256" key="3">
    <source>
        <dbReference type="ARBA" id="ARBA00022679"/>
    </source>
</evidence>
<evidence type="ECO:0000256" key="4">
    <source>
        <dbReference type="RuleBase" id="RU003718"/>
    </source>
</evidence>